<evidence type="ECO:0000313" key="3">
    <source>
        <dbReference type="Proteomes" id="UP001597375"/>
    </source>
</evidence>
<evidence type="ECO:0000256" key="1">
    <source>
        <dbReference type="SAM" id="Phobius"/>
    </source>
</evidence>
<dbReference type="Proteomes" id="UP001597375">
    <property type="component" value="Unassembled WGS sequence"/>
</dbReference>
<keyword evidence="1" id="KW-0472">Membrane</keyword>
<reference evidence="3" key="1">
    <citation type="journal article" date="2019" name="Int. J. Syst. Evol. Microbiol.">
        <title>The Global Catalogue of Microorganisms (GCM) 10K type strain sequencing project: providing services to taxonomists for standard genome sequencing and annotation.</title>
        <authorList>
            <consortium name="The Broad Institute Genomics Platform"/>
            <consortium name="The Broad Institute Genome Sequencing Center for Infectious Disease"/>
            <person name="Wu L."/>
            <person name="Ma J."/>
        </authorList>
    </citation>
    <scope>NUCLEOTIDE SEQUENCE [LARGE SCALE GENOMIC DNA]</scope>
    <source>
        <strain evidence="3">CGMCC 4.7106</strain>
    </source>
</reference>
<feature type="transmembrane region" description="Helical" evidence="1">
    <location>
        <begin position="115"/>
        <end position="137"/>
    </location>
</feature>
<evidence type="ECO:0000313" key="2">
    <source>
        <dbReference type="EMBL" id="MFD2255364.1"/>
    </source>
</evidence>
<gene>
    <name evidence="2" type="ORF">ACFSSA_01630</name>
</gene>
<evidence type="ECO:0008006" key="4">
    <source>
        <dbReference type="Google" id="ProtNLM"/>
    </source>
</evidence>
<dbReference type="EMBL" id="JBHUIT010000002">
    <property type="protein sequence ID" value="MFD2255364.1"/>
    <property type="molecule type" value="Genomic_DNA"/>
</dbReference>
<dbReference type="RefSeq" id="WP_386818023.1">
    <property type="nucleotide sequence ID" value="NZ_JBHUIT010000002.1"/>
</dbReference>
<keyword evidence="1" id="KW-0812">Transmembrane</keyword>
<comment type="caution">
    <text evidence="2">The sequence shown here is derived from an EMBL/GenBank/DDBJ whole genome shotgun (WGS) entry which is preliminary data.</text>
</comment>
<name>A0ABW5D3U0_9BACT</name>
<organism evidence="2 3">
    <name type="scientific">Luteolibacter algae</name>
    <dbReference type="NCBI Taxonomy" id="454151"/>
    <lineage>
        <taxon>Bacteria</taxon>
        <taxon>Pseudomonadati</taxon>
        <taxon>Verrucomicrobiota</taxon>
        <taxon>Verrucomicrobiia</taxon>
        <taxon>Verrucomicrobiales</taxon>
        <taxon>Verrucomicrobiaceae</taxon>
        <taxon>Luteolibacter</taxon>
    </lineage>
</organism>
<proteinExistence type="predicted"/>
<protein>
    <recommendedName>
        <fullName evidence="4">Transmembrane protein</fullName>
    </recommendedName>
</protein>
<accession>A0ABW5D3U0</accession>
<sequence length="181" mass="19686">MEILSLNPLPSEKSASAKGYQRIESQGFVDDDVVLSVIAKSAYTRAYPKPEEMALSSCEDDFAGWSLPVASPFREMLDIKANSENPEPRLPGAPTIDFPNRETGLDHPHSGSHRWWLFGISGALTCGILSLTLLNLAQRTGSQDKITTYVPVTSPTVKTVQSAEKTRLPFPTALTGILPSE</sequence>
<keyword evidence="3" id="KW-1185">Reference proteome</keyword>
<keyword evidence="1" id="KW-1133">Transmembrane helix</keyword>